<dbReference type="EMBL" id="AY060427">
    <property type="protein sequence ID" value="AAL25466.1"/>
    <property type="molecule type" value="mRNA"/>
</dbReference>
<accession>Q95SY6</accession>
<proteinExistence type="evidence at transcript level"/>
<name>Q95SY6_DROME</name>
<sequence length="110" mass="12395">MVKRDRTGARSEGIERRRTTGRRGRLGSLARSLCEPQKIPLNCVRCSRSTQTRRHVFSAFFVAFCLWLCAKKDISAGGGRMTVVHRIGGSLVRRYCVSSIMHCVRPRPAC</sequence>
<feature type="region of interest" description="Disordered" evidence="1">
    <location>
        <begin position="1"/>
        <end position="24"/>
    </location>
</feature>
<dbReference type="AlphaFoldDB" id="Q95SY6"/>
<reference evidence="2" key="1">
    <citation type="submission" date="2001-10" db="EMBL/GenBank/DDBJ databases">
        <authorList>
            <person name="Stapleton M."/>
            <person name="Brokstein P."/>
            <person name="Hong L."/>
            <person name="Agbayani A."/>
            <person name="Carlson J."/>
            <person name="Champe M."/>
            <person name="Chavez C."/>
            <person name="Dorsett V."/>
            <person name="Farfan D."/>
            <person name="Frise E."/>
            <person name="George R."/>
            <person name="Gonzalez M."/>
            <person name="Guarin H."/>
            <person name="Li P."/>
            <person name="Liao G."/>
            <person name="Miranda A."/>
            <person name="Mungall C.J."/>
            <person name="Nunoo J."/>
            <person name="Pacleb J."/>
            <person name="Paragas V."/>
            <person name="Park S."/>
            <person name="Phouanenavong S."/>
            <person name="Wan K."/>
            <person name="Yu C."/>
            <person name="Lewis S.E."/>
            <person name="Rubin G.M."/>
            <person name="Celniker S."/>
        </authorList>
    </citation>
    <scope>NUCLEOTIDE SEQUENCE</scope>
    <source>
        <strain evidence="2">Berkeley</strain>
    </source>
</reference>
<evidence type="ECO:0000313" key="2">
    <source>
        <dbReference type="EMBL" id="AAL25466.1"/>
    </source>
</evidence>
<evidence type="ECO:0000256" key="1">
    <source>
        <dbReference type="SAM" id="MobiDB-lite"/>
    </source>
</evidence>
<feature type="compositionally biased region" description="Basic and acidic residues" evidence="1">
    <location>
        <begin position="1"/>
        <end position="18"/>
    </location>
</feature>
<organism evidence="2">
    <name type="scientific">Drosophila melanogaster</name>
    <name type="common">Fruit fly</name>
    <dbReference type="NCBI Taxonomy" id="7227"/>
    <lineage>
        <taxon>Eukaryota</taxon>
        <taxon>Metazoa</taxon>
        <taxon>Ecdysozoa</taxon>
        <taxon>Arthropoda</taxon>
        <taxon>Hexapoda</taxon>
        <taxon>Insecta</taxon>
        <taxon>Pterygota</taxon>
        <taxon>Neoptera</taxon>
        <taxon>Endopterygota</taxon>
        <taxon>Diptera</taxon>
        <taxon>Brachycera</taxon>
        <taxon>Muscomorpha</taxon>
        <taxon>Ephydroidea</taxon>
        <taxon>Drosophilidae</taxon>
        <taxon>Drosophila</taxon>
        <taxon>Sophophora</taxon>
    </lineage>
</organism>
<protein>
    <submittedName>
        <fullName evidence="2">LD40851p</fullName>
    </submittedName>
</protein>